<reference evidence="2" key="1">
    <citation type="submission" date="2014-11" db="EMBL/GenBank/DDBJ databases">
        <authorList>
            <person name="Amaro Gonzalez C."/>
        </authorList>
    </citation>
    <scope>NUCLEOTIDE SEQUENCE</scope>
</reference>
<organism evidence="2">
    <name type="scientific">Anguilla anguilla</name>
    <name type="common">European freshwater eel</name>
    <name type="synonym">Muraena anguilla</name>
    <dbReference type="NCBI Taxonomy" id="7936"/>
    <lineage>
        <taxon>Eukaryota</taxon>
        <taxon>Metazoa</taxon>
        <taxon>Chordata</taxon>
        <taxon>Craniata</taxon>
        <taxon>Vertebrata</taxon>
        <taxon>Euteleostomi</taxon>
        <taxon>Actinopterygii</taxon>
        <taxon>Neopterygii</taxon>
        <taxon>Teleostei</taxon>
        <taxon>Anguilliformes</taxon>
        <taxon>Anguillidae</taxon>
        <taxon>Anguilla</taxon>
    </lineage>
</organism>
<feature type="chain" id="PRO_5002432390" evidence="1">
    <location>
        <begin position="22"/>
        <end position="47"/>
    </location>
</feature>
<feature type="signal peptide" evidence="1">
    <location>
        <begin position="1"/>
        <end position="21"/>
    </location>
</feature>
<dbReference type="EMBL" id="GBXM01063125">
    <property type="protein sequence ID" value="JAH45452.1"/>
    <property type="molecule type" value="Transcribed_RNA"/>
</dbReference>
<proteinExistence type="predicted"/>
<sequence>MKTLSIAHLILSCNLFGYVLLQGKPLRGSINHRFMLNTNVPVLPDFK</sequence>
<dbReference type="AlphaFoldDB" id="A0A0E9SW32"/>
<evidence type="ECO:0000313" key="2">
    <source>
        <dbReference type="EMBL" id="JAH45452.1"/>
    </source>
</evidence>
<name>A0A0E9SW32_ANGAN</name>
<reference evidence="2" key="2">
    <citation type="journal article" date="2015" name="Fish Shellfish Immunol.">
        <title>Early steps in the European eel (Anguilla anguilla)-Vibrio vulnificus interaction in the gills: Role of the RtxA13 toxin.</title>
        <authorList>
            <person name="Callol A."/>
            <person name="Pajuelo D."/>
            <person name="Ebbesson L."/>
            <person name="Teles M."/>
            <person name="MacKenzie S."/>
            <person name="Amaro C."/>
        </authorList>
    </citation>
    <scope>NUCLEOTIDE SEQUENCE</scope>
</reference>
<protein>
    <submittedName>
        <fullName evidence="2">Uncharacterized protein</fullName>
    </submittedName>
</protein>
<accession>A0A0E9SW32</accession>
<evidence type="ECO:0000256" key="1">
    <source>
        <dbReference type="SAM" id="SignalP"/>
    </source>
</evidence>
<keyword evidence="1" id="KW-0732">Signal</keyword>